<feature type="non-terminal residue" evidence="3">
    <location>
        <position position="313"/>
    </location>
</feature>
<dbReference type="InterPro" id="IPR050921">
    <property type="entry name" value="T4SS_GSP_E_ATPase"/>
</dbReference>
<organism evidence="3 4">
    <name type="scientific">Xanthomonas hortorum pv. vitians</name>
    <dbReference type="NCBI Taxonomy" id="83224"/>
    <lineage>
        <taxon>Bacteria</taxon>
        <taxon>Pseudomonadati</taxon>
        <taxon>Pseudomonadota</taxon>
        <taxon>Gammaproteobacteria</taxon>
        <taxon>Lysobacterales</taxon>
        <taxon>Lysobacteraceae</taxon>
        <taxon>Xanthomonas</taxon>
    </lineage>
</organism>
<protein>
    <submittedName>
        <fullName evidence="3">P-type conjugative transfer ATPase TrbB</fullName>
    </submittedName>
</protein>
<dbReference type="NCBIfam" id="NF010469">
    <property type="entry name" value="PRK13894.1"/>
    <property type="match status" value="1"/>
</dbReference>
<gene>
    <name evidence="3" type="primary">trbB</name>
    <name evidence="3" type="ORF">R4K57_10835</name>
</gene>
<dbReference type="PANTHER" id="PTHR30486:SF6">
    <property type="entry name" value="TYPE IV PILUS RETRACTATION ATPASE PILT"/>
    <property type="match status" value="1"/>
</dbReference>
<evidence type="ECO:0000313" key="4">
    <source>
        <dbReference type="Proteomes" id="UP001187425"/>
    </source>
</evidence>
<comment type="caution">
    <text evidence="3">The sequence shown here is derived from an EMBL/GenBank/DDBJ whole genome shotgun (WGS) entry which is preliminary data.</text>
</comment>
<name>A0AAW8ZSM5_9XANT</name>
<dbReference type="EMBL" id="JAWMQI010000035">
    <property type="protein sequence ID" value="MDV7248895.1"/>
    <property type="molecule type" value="Genomic_DNA"/>
</dbReference>
<accession>A0AAW8ZSM5</accession>
<dbReference type="Gene3D" id="3.40.50.300">
    <property type="entry name" value="P-loop containing nucleotide triphosphate hydrolases"/>
    <property type="match status" value="1"/>
</dbReference>
<evidence type="ECO:0000259" key="2">
    <source>
        <dbReference type="SMART" id="SM00382"/>
    </source>
</evidence>
<dbReference type="GO" id="GO:0016887">
    <property type="term" value="F:ATP hydrolysis activity"/>
    <property type="evidence" value="ECO:0007669"/>
    <property type="project" value="InterPro"/>
</dbReference>
<reference evidence="3 4" key="1">
    <citation type="submission" date="2023-10" db="EMBL/GenBank/DDBJ databases">
        <title>A new tool for lettuce pathogen research.</title>
        <authorList>
            <person name="Horton K.N."/>
            <person name="Cseke L.J."/>
            <person name="Badiwe M."/>
            <person name="Tesfaye D."/>
            <person name="Klein A."/>
            <person name="Su J."/>
            <person name="Potnis N."/>
            <person name="Gassmann W."/>
        </authorList>
    </citation>
    <scope>NUCLEOTIDE SEQUENCE [LARGE SCALE GENOMIC DNA]</scope>
    <source>
        <strain evidence="3 4">JSKH1901</strain>
    </source>
</reference>
<dbReference type="InterPro" id="IPR003593">
    <property type="entry name" value="AAA+_ATPase"/>
</dbReference>
<dbReference type="NCBIfam" id="TIGR02782">
    <property type="entry name" value="TrbB_P"/>
    <property type="match status" value="1"/>
</dbReference>
<dbReference type="GO" id="GO:0005524">
    <property type="term" value="F:ATP binding"/>
    <property type="evidence" value="ECO:0007669"/>
    <property type="project" value="InterPro"/>
</dbReference>
<dbReference type="Gene3D" id="3.30.450.90">
    <property type="match status" value="1"/>
</dbReference>
<dbReference type="InterPro" id="IPR001482">
    <property type="entry name" value="T2SS/T4SS_dom"/>
</dbReference>
<proteinExistence type="inferred from homology"/>
<evidence type="ECO:0000313" key="3">
    <source>
        <dbReference type="EMBL" id="MDV7248895.1"/>
    </source>
</evidence>
<feature type="domain" description="AAA+ ATPase" evidence="2">
    <location>
        <begin position="147"/>
        <end position="295"/>
    </location>
</feature>
<dbReference type="SUPFAM" id="SSF52540">
    <property type="entry name" value="P-loop containing nucleoside triphosphate hydrolases"/>
    <property type="match status" value="1"/>
</dbReference>
<comment type="similarity">
    <text evidence="1">Belongs to the GSP E family.</text>
</comment>
<dbReference type="InterPro" id="IPR014149">
    <property type="entry name" value="Conjug-transfer_TrbB"/>
</dbReference>
<dbReference type="SMART" id="SM00382">
    <property type="entry name" value="AAA"/>
    <property type="match status" value="1"/>
</dbReference>
<dbReference type="GO" id="GO:0005737">
    <property type="term" value="C:cytoplasm"/>
    <property type="evidence" value="ECO:0007669"/>
    <property type="project" value="InterPro"/>
</dbReference>
<evidence type="ECO:0000256" key="1">
    <source>
        <dbReference type="ARBA" id="ARBA00006611"/>
    </source>
</evidence>
<dbReference type="Proteomes" id="UP001187425">
    <property type="component" value="Unassembled WGS sequence"/>
</dbReference>
<dbReference type="AlphaFoldDB" id="A0AAW8ZSM5"/>
<dbReference type="InterPro" id="IPR027417">
    <property type="entry name" value="P-loop_NTPase"/>
</dbReference>
<dbReference type="PANTHER" id="PTHR30486">
    <property type="entry name" value="TWITCHING MOTILITY PROTEIN PILT"/>
    <property type="match status" value="1"/>
</dbReference>
<dbReference type="RefSeq" id="WP_317685550.1">
    <property type="nucleotide sequence ID" value="NZ_JAWMQI010000035.1"/>
</dbReference>
<sequence>MSGKEEFSTIKARAKQKLERDMGTELLAALNDPKTVEIMLNSDGKVWQERLGEQMRHICDLRPSQAQAIIETVAGYHGKEVTRHKPILEGVFPLDGSRFAGQLPPVVAAPIFAIRKHPVAIFTLEQYVSADIMTARQLDVIKAAIEAHRNILVIGGTGSGKTTLVNAIINMMVELDPAERVVIIEDTGEIQCAAKNFIQYHTTIDVPMTLLLKTSLRMRPDRILVGEVRGPEALDLLMAWNTGHEGGAATLHANNARAGLSRLAMLISMNPNPPKPIEPLIGEAVHVIVHIARTSNGRRVKEILEVSGYEDGQ</sequence>
<dbReference type="Pfam" id="PF00437">
    <property type="entry name" value="T2SSE"/>
    <property type="match status" value="1"/>
</dbReference>
<dbReference type="CDD" id="cd01130">
    <property type="entry name" value="VirB11-like_ATPase"/>
    <property type="match status" value="1"/>
</dbReference>